<proteinExistence type="predicted"/>
<reference evidence="2 3" key="1">
    <citation type="journal article" date="2019" name="Nat. Ecol. Evol.">
        <title>Megaphylogeny resolves global patterns of mushroom evolution.</title>
        <authorList>
            <person name="Varga T."/>
            <person name="Krizsan K."/>
            <person name="Foldi C."/>
            <person name="Dima B."/>
            <person name="Sanchez-Garcia M."/>
            <person name="Sanchez-Ramirez S."/>
            <person name="Szollosi G.J."/>
            <person name="Szarkandi J.G."/>
            <person name="Papp V."/>
            <person name="Albert L."/>
            <person name="Andreopoulos W."/>
            <person name="Angelini C."/>
            <person name="Antonin V."/>
            <person name="Barry K.W."/>
            <person name="Bougher N.L."/>
            <person name="Buchanan P."/>
            <person name="Buyck B."/>
            <person name="Bense V."/>
            <person name="Catcheside P."/>
            <person name="Chovatia M."/>
            <person name="Cooper J."/>
            <person name="Damon W."/>
            <person name="Desjardin D."/>
            <person name="Finy P."/>
            <person name="Geml J."/>
            <person name="Haridas S."/>
            <person name="Hughes K."/>
            <person name="Justo A."/>
            <person name="Karasinski D."/>
            <person name="Kautmanova I."/>
            <person name="Kiss B."/>
            <person name="Kocsube S."/>
            <person name="Kotiranta H."/>
            <person name="LaButti K.M."/>
            <person name="Lechner B.E."/>
            <person name="Liimatainen K."/>
            <person name="Lipzen A."/>
            <person name="Lukacs Z."/>
            <person name="Mihaltcheva S."/>
            <person name="Morgado L.N."/>
            <person name="Niskanen T."/>
            <person name="Noordeloos M.E."/>
            <person name="Ohm R.A."/>
            <person name="Ortiz-Santana B."/>
            <person name="Ovrebo C."/>
            <person name="Racz N."/>
            <person name="Riley R."/>
            <person name="Savchenko A."/>
            <person name="Shiryaev A."/>
            <person name="Soop K."/>
            <person name="Spirin V."/>
            <person name="Szebenyi C."/>
            <person name="Tomsovsky M."/>
            <person name="Tulloss R.E."/>
            <person name="Uehling J."/>
            <person name="Grigoriev I.V."/>
            <person name="Vagvolgyi C."/>
            <person name="Papp T."/>
            <person name="Martin F.M."/>
            <person name="Miettinen O."/>
            <person name="Hibbett D.S."/>
            <person name="Nagy L.G."/>
        </authorList>
    </citation>
    <scope>NUCLEOTIDE SEQUENCE [LARGE SCALE GENOMIC DNA]</scope>
    <source>
        <strain evidence="2 3">CBS 962.96</strain>
    </source>
</reference>
<feature type="transmembrane region" description="Helical" evidence="1">
    <location>
        <begin position="134"/>
        <end position="151"/>
    </location>
</feature>
<accession>A0A4S8M6L9</accession>
<evidence type="ECO:0000256" key="1">
    <source>
        <dbReference type="SAM" id="Phobius"/>
    </source>
</evidence>
<feature type="transmembrane region" description="Helical" evidence="1">
    <location>
        <begin position="58"/>
        <end position="78"/>
    </location>
</feature>
<evidence type="ECO:0000313" key="2">
    <source>
        <dbReference type="EMBL" id="THU97413.1"/>
    </source>
</evidence>
<feature type="transmembrane region" description="Helical" evidence="1">
    <location>
        <begin position="35"/>
        <end position="51"/>
    </location>
</feature>
<evidence type="ECO:0000313" key="3">
    <source>
        <dbReference type="Proteomes" id="UP000297245"/>
    </source>
</evidence>
<keyword evidence="1" id="KW-0812">Transmembrane</keyword>
<dbReference type="AlphaFoldDB" id="A0A4S8M6L9"/>
<protein>
    <submittedName>
        <fullName evidence="2">Uncharacterized protein</fullName>
    </submittedName>
</protein>
<sequence length="155" mass="18411">MFFIHSLLYYTLWCLCTFDSLLSFHFLFLNSSHRLTLFVLFSNCLFFPYLSHTHKRNYILGFLTFFSLLLSLWIFGIGKGRMGIEFIFSSFSFCFEFNWTEKLFGITNGRNGYYFPSSFFQFTLCGPKVLYQRFFPIVASFLVFSVLELALSQCW</sequence>
<name>A0A4S8M6L9_DENBC</name>
<feature type="transmembrane region" description="Helical" evidence="1">
    <location>
        <begin position="7"/>
        <end position="29"/>
    </location>
</feature>
<gene>
    <name evidence="2" type="ORF">K435DRAFT_66394</name>
</gene>
<dbReference type="EMBL" id="ML179156">
    <property type="protein sequence ID" value="THU97413.1"/>
    <property type="molecule type" value="Genomic_DNA"/>
</dbReference>
<keyword evidence="3" id="KW-1185">Reference proteome</keyword>
<keyword evidence="1" id="KW-1133">Transmembrane helix</keyword>
<dbReference type="Proteomes" id="UP000297245">
    <property type="component" value="Unassembled WGS sequence"/>
</dbReference>
<keyword evidence="1" id="KW-0472">Membrane</keyword>
<organism evidence="2 3">
    <name type="scientific">Dendrothele bispora (strain CBS 962.96)</name>
    <dbReference type="NCBI Taxonomy" id="1314807"/>
    <lineage>
        <taxon>Eukaryota</taxon>
        <taxon>Fungi</taxon>
        <taxon>Dikarya</taxon>
        <taxon>Basidiomycota</taxon>
        <taxon>Agaricomycotina</taxon>
        <taxon>Agaricomycetes</taxon>
        <taxon>Agaricomycetidae</taxon>
        <taxon>Agaricales</taxon>
        <taxon>Agaricales incertae sedis</taxon>
        <taxon>Dendrothele</taxon>
    </lineage>
</organism>